<dbReference type="EMBL" id="JAPJUH010000005">
    <property type="protein sequence ID" value="MCX3266592.1"/>
    <property type="molecule type" value="Genomic_DNA"/>
</dbReference>
<comment type="caution">
    <text evidence="1">The sequence shown here is derived from an EMBL/GenBank/DDBJ whole genome shotgun (WGS) entry which is preliminary data.</text>
</comment>
<evidence type="ECO:0000313" key="2">
    <source>
        <dbReference type="Proteomes" id="UP001142592"/>
    </source>
</evidence>
<protein>
    <submittedName>
        <fullName evidence="1">Uncharacterized protein</fullName>
    </submittedName>
</protein>
<dbReference type="AlphaFoldDB" id="A0A9X3IA65"/>
<organism evidence="1 2">
    <name type="scientific">Pedobacter agri</name>
    <dbReference type="NCBI Taxonomy" id="454586"/>
    <lineage>
        <taxon>Bacteria</taxon>
        <taxon>Pseudomonadati</taxon>
        <taxon>Bacteroidota</taxon>
        <taxon>Sphingobacteriia</taxon>
        <taxon>Sphingobacteriales</taxon>
        <taxon>Sphingobacteriaceae</taxon>
        <taxon>Pedobacter</taxon>
    </lineage>
</organism>
<evidence type="ECO:0000313" key="1">
    <source>
        <dbReference type="EMBL" id="MCX3266592.1"/>
    </source>
</evidence>
<keyword evidence="2" id="KW-1185">Reference proteome</keyword>
<dbReference type="RefSeq" id="WP_010602170.1">
    <property type="nucleotide sequence ID" value="NZ_JAPJUH010000005.1"/>
</dbReference>
<sequence>MKPITKAEQKRIENEVKTFVIQTAIDRLQKMKKSKYWPEGGFRQGYGFSHKIYGYLDIVAISARFFEEGNMQDGRMMVNTSQQDETLIDKQFSRVIKLLDGYEAEGVSYKFEHEAAAGSSFWFKFTIQ</sequence>
<accession>A0A9X3IA65</accession>
<reference evidence="1" key="1">
    <citation type="submission" date="2022-11" db="EMBL/GenBank/DDBJ databases">
        <authorList>
            <person name="Graham C."/>
            <person name="Newman J.D."/>
        </authorList>
    </citation>
    <scope>NUCLEOTIDE SEQUENCE</scope>
    <source>
        <strain evidence="1">DSM 19486</strain>
    </source>
</reference>
<name>A0A9X3IA65_9SPHI</name>
<dbReference type="Proteomes" id="UP001142592">
    <property type="component" value="Unassembled WGS sequence"/>
</dbReference>
<proteinExistence type="predicted"/>
<gene>
    <name evidence="1" type="ORF">OQZ29_17675</name>
</gene>